<evidence type="ECO:0000313" key="2">
    <source>
        <dbReference type="EMBL" id="KAF0892423.1"/>
    </source>
</evidence>
<dbReference type="EMBL" id="SPHZ02000011">
    <property type="protein sequence ID" value="KAF0892423.1"/>
    <property type="molecule type" value="Genomic_DNA"/>
</dbReference>
<comment type="caution">
    <text evidence="2">The sequence shown here is derived from an EMBL/GenBank/DDBJ whole genome shotgun (WGS) entry which is preliminary data.</text>
</comment>
<keyword evidence="3" id="KW-1185">Reference proteome</keyword>
<proteinExistence type="predicted"/>
<reference evidence="2 3" key="1">
    <citation type="submission" date="2019-11" db="EMBL/GenBank/DDBJ databases">
        <title>Whole genome sequence of Oryza granulata.</title>
        <authorList>
            <person name="Li W."/>
        </authorList>
    </citation>
    <scope>NUCLEOTIDE SEQUENCE [LARGE SCALE GENOMIC DNA]</scope>
    <source>
        <strain evidence="3">cv. Menghai</strain>
        <tissue evidence="2">Leaf</tissue>
    </source>
</reference>
<dbReference type="AlphaFoldDB" id="A0A6G1BYH3"/>
<feature type="compositionally biased region" description="Low complexity" evidence="1">
    <location>
        <begin position="132"/>
        <end position="143"/>
    </location>
</feature>
<protein>
    <submittedName>
        <fullName evidence="2">Uncharacterized protein</fullName>
    </submittedName>
</protein>
<feature type="region of interest" description="Disordered" evidence="1">
    <location>
        <begin position="54"/>
        <end position="152"/>
    </location>
</feature>
<name>A0A6G1BYH3_9ORYZ</name>
<sequence length="174" mass="18922">MFHWHVAIGEDATVGEFFLYCFVASTWWRVEDYSIDVGYLRKWGLRSVTTYTLPPPQPVHTAPAVGSRIGRPRSPAADPRVASRGQPSHFPPPPKTRRNAIRHPSAYFFTSHFSPPPSRSHTRTGRERKEAAAALSLPSSSPPIGDRGGGTIGAVAEGADSARAALSPIINLKL</sequence>
<evidence type="ECO:0000256" key="1">
    <source>
        <dbReference type="SAM" id="MobiDB-lite"/>
    </source>
</evidence>
<gene>
    <name evidence="2" type="ORF">E2562_015485</name>
</gene>
<dbReference type="Proteomes" id="UP000479710">
    <property type="component" value="Unassembled WGS sequence"/>
</dbReference>
<organism evidence="2 3">
    <name type="scientific">Oryza meyeriana var. granulata</name>
    <dbReference type="NCBI Taxonomy" id="110450"/>
    <lineage>
        <taxon>Eukaryota</taxon>
        <taxon>Viridiplantae</taxon>
        <taxon>Streptophyta</taxon>
        <taxon>Embryophyta</taxon>
        <taxon>Tracheophyta</taxon>
        <taxon>Spermatophyta</taxon>
        <taxon>Magnoliopsida</taxon>
        <taxon>Liliopsida</taxon>
        <taxon>Poales</taxon>
        <taxon>Poaceae</taxon>
        <taxon>BOP clade</taxon>
        <taxon>Oryzoideae</taxon>
        <taxon>Oryzeae</taxon>
        <taxon>Oryzinae</taxon>
        <taxon>Oryza</taxon>
        <taxon>Oryza meyeriana</taxon>
    </lineage>
</organism>
<evidence type="ECO:0000313" key="3">
    <source>
        <dbReference type="Proteomes" id="UP000479710"/>
    </source>
</evidence>
<accession>A0A6G1BYH3</accession>